<dbReference type="SUPFAM" id="SSF52518">
    <property type="entry name" value="Thiamin diphosphate-binding fold (THDP-binding)"/>
    <property type="match status" value="2"/>
</dbReference>
<dbReference type="InterPro" id="IPR012001">
    <property type="entry name" value="Thiamin_PyroP_enz_TPP-bd_dom"/>
</dbReference>
<dbReference type="NCBIfam" id="TIGR04377">
    <property type="entry name" value="myo_inos_iolD"/>
    <property type="match status" value="1"/>
</dbReference>
<feature type="region of interest" description="Disordered" evidence="4">
    <location>
        <begin position="642"/>
        <end position="664"/>
    </location>
</feature>
<dbReference type="CDD" id="cd07035">
    <property type="entry name" value="TPP_PYR_POX_like"/>
    <property type="match status" value="1"/>
</dbReference>
<feature type="domain" description="Thiamine pyrophosphate enzyme N-terminal TPP-binding" evidence="7">
    <location>
        <begin position="65"/>
        <end position="127"/>
    </location>
</feature>
<dbReference type="InterPro" id="IPR029035">
    <property type="entry name" value="DHS-like_NAD/FAD-binding_dom"/>
</dbReference>
<dbReference type="InterPro" id="IPR012000">
    <property type="entry name" value="Thiamin_PyroP_enz_cen_dom"/>
</dbReference>
<dbReference type="Pfam" id="PF02776">
    <property type="entry name" value="TPP_enzyme_N"/>
    <property type="match status" value="1"/>
</dbReference>
<dbReference type="InterPro" id="IPR045229">
    <property type="entry name" value="TPP_enz"/>
</dbReference>
<dbReference type="Gene3D" id="3.40.50.1220">
    <property type="entry name" value="TPP-binding domain"/>
    <property type="match status" value="1"/>
</dbReference>
<organism evidence="8 9">
    <name type="scientific">Nesterenkonia massiliensis</name>
    <dbReference type="NCBI Taxonomy" id="1232429"/>
    <lineage>
        <taxon>Bacteria</taxon>
        <taxon>Bacillati</taxon>
        <taxon>Actinomycetota</taxon>
        <taxon>Actinomycetes</taxon>
        <taxon>Micrococcales</taxon>
        <taxon>Micrococcaceae</taxon>
        <taxon>Nesterenkonia</taxon>
    </lineage>
</organism>
<dbReference type="SUPFAM" id="SSF52467">
    <property type="entry name" value="DHS-like NAD/FAD-binding domain"/>
    <property type="match status" value="1"/>
</dbReference>
<sequence length="664" mass="72056">MSTRTMTVAQATVEFLANQWTLDTIDGERTEVRTVPGMHGIFGHGNLAGVGQALKQSQVKAPGLMPYFQGRNEQGLVHQATGYARHTRRRQTYGVTASIGPGSTNMATGAALATTNRLPVLLLPSDEFATRGPDPVLQQLELPHAYDVTCADLFRPISRYFDRVQRPEQLFSALLNGMRVLTDPAETGAVTISLPQDVQAERIKVPEEFLARRQWRIRRPDPEDVDTAAAVEVIRGAERPLIIAGGGVHYAFATEKLRKLAEATGIPVAYTQAGVGTIDWDHPLALGAIGSTGSTASNAYAKDADVVIGLGTRYEDFTTASMTVFQNPQVRFVNVNITGMDAYKLGASVQVVADAGKTIPRIQEGLQEVGYRVPQEAGELVRREKARWDKTVDEAFSIRNQPLPAQSEIIGTVNDAMDEQDVVICAAGSLPGDLHKLWRVKDSHGYHVEYAFSCMGYEIAGGLGVKRAALAEAKAAGREPKEGRDVVVMVGDGSYLMMHTELVTAVAERIKLIVVLLQNHGFASIGSLSESLGSQRFGTKYRYLEEESHSFEVGETLPVDIAANAESLGVHVIRVEPGEDAIDRLGVAVAEAKARPEGSGPVMVHVESDLYLDAPDSEAWWEVPVAQVSELESTRAAYQTFIDHKSRQRPHLGPVDTDARGESA</sequence>
<dbReference type="EMBL" id="JALXMO010000006">
    <property type="protein sequence ID" value="MCT1606538.1"/>
    <property type="molecule type" value="Genomic_DNA"/>
</dbReference>
<dbReference type="GO" id="GO:0102481">
    <property type="term" value="F:3D-(3,5/4)-trihydroxycyclohexane-1,2-dione hydrolase activity"/>
    <property type="evidence" value="ECO:0007669"/>
    <property type="project" value="UniProtKB-EC"/>
</dbReference>
<evidence type="ECO:0000259" key="6">
    <source>
        <dbReference type="Pfam" id="PF02775"/>
    </source>
</evidence>
<evidence type="ECO:0000313" key="9">
    <source>
        <dbReference type="Proteomes" id="UP001205046"/>
    </source>
</evidence>
<protein>
    <submittedName>
        <fullName evidence="8">3D-(3,5/4)-trihydroxycyclohexane-1,2-dione acylhydrolase (Decyclizing)</fullName>
        <ecNumber evidence="8">3.7.1.22</ecNumber>
    </submittedName>
</protein>
<keyword evidence="2 3" id="KW-0786">Thiamine pyrophosphate</keyword>
<evidence type="ECO:0000256" key="3">
    <source>
        <dbReference type="RuleBase" id="RU362132"/>
    </source>
</evidence>
<dbReference type="Pfam" id="PF02775">
    <property type="entry name" value="TPP_enzyme_C"/>
    <property type="match status" value="1"/>
</dbReference>
<dbReference type="RefSeq" id="WP_260072664.1">
    <property type="nucleotide sequence ID" value="NZ_JALXMO010000006.1"/>
</dbReference>
<dbReference type="InterPro" id="IPR011766">
    <property type="entry name" value="TPP_enzyme_TPP-bd"/>
</dbReference>
<evidence type="ECO:0000256" key="4">
    <source>
        <dbReference type="SAM" id="MobiDB-lite"/>
    </source>
</evidence>
<gene>
    <name evidence="8" type="primary">iolD</name>
    <name evidence="8" type="ORF">M3B43_04180</name>
</gene>
<dbReference type="InterPro" id="IPR029061">
    <property type="entry name" value="THDP-binding"/>
</dbReference>
<evidence type="ECO:0000259" key="7">
    <source>
        <dbReference type="Pfam" id="PF02776"/>
    </source>
</evidence>
<accession>A0ABT2HPC8</accession>
<dbReference type="Gene3D" id="3.40.50.970">
    <property type="match status" value="2"/>
</dbReference>
<evidence type="ECO:0000256" key="1">
    <source>
        <dbReference type="ARBA" id="ARBA00007812"/>
    </source>
</evidence>
<dbReference type="EC" id="3.7.1.22" evidence="8"/>
<comment type="similarity">
    <text evidence="1 3">Belongs to the TPP enzyme family.</text>
</comment>
<feature type="domain" description="Thiamine pyrophosphate enzyme TPP-binding" evidence="6">
    <location>
        <begin position="427"/>
        <end position="606"/>
    </location>
</feature>
<dbReference type="PANTHER" id="PTHR18968">
    <property type="entry name" value="THIAMINE PYROPHOSPHATE ENZYMES"/>
    <property type="match status" value="1"/>
</dbReference>
<dbReference type="Proteomes" id="UP001205046">
    <property type="component" value="Unassembled WGS sequence"/>
</dbReference>
<proteinExistence type="inferred from homology"/>
<keyword evidence="9" id="KW-1185">Reference proteome</keyword>
<evidence type="ECO:0000313" key="8">
    <source>
        <dbReference type="EMBL" id="MCT1606538.1"/>
    </source>
</evidence>
<name>A0ABT2HPC8_9MICC</name>
<dbReference type="PANTHER" id="PTHR18968:SF9">
    <property type="entry name" value="3D-(3,5_4)-TRIHYDROXYCYCLOHEXANE-1,2-DIONE HYDROLASE"/>
    <property type="match status" value="1"/>
</dbReference>
<reference evidence="8 9" key="1">
    <citation type="submission" date="2022-04" db="EMBL/GenBank/DDBJ databases">
        <title>Human microbiome associated bacterial genomes.</title>
        <authorList>
            <person name="Sandstrom S."/>
            <person name="Salamzade R."/>
            <person name="Kalan L.R."/>
        </authorList>
    </citation>
    <scope>NUCLEOTIDE SEQUENCE [LARGE SCALE GENOMIC DNA]</scope>
    <source>
        <strain evidence="9">p3-SID767</strain>
    </source>
</reference>
<feature type="domain" description="Thiamine pyrophosphate enzyme central" evidence="5">
    <location>
        <begin position="228"/>
        <end position="360"/>
    </location>
</feature>
<evidence type="ECO:0000259" key="5">
    <source>
        <dbReference type="Pfam" id="PF00205"/>
    </source>
</evidence>
<dbReference type="InterPro" id="IPR030817">
    <property type="entry name" value="Myo_inos_IolD"/>
</dbReference>
<evidence type="ECO:0000256" key="2">
    <source>
        <dbReference type="ARBA" id="ARBA00023052"/>
    </source>
</evidence>
<keyword evidence="8" id="KW-0378">Hydrolase</keyword>
<dbReference type="Pfam" id="PF00205">
    <property type="entry name" value="TPP_enzyme_M"/>
    <property type="match status" value="1"/>
</dbReference>
<comment type="caution">
    <text evidence="8">The sequence shown here is derived from an EMBL/GenBank/DDBJ whole genome shotgun (WGS) entry which is preliminary data.</text>
</comment>